<evidence type="ECO:0000313" key="2">
    <source>
        <dbReference type="Proteomes" id="UP000316298"/>
    </source>
</evidence>
<sequence>MLFAGSDRDGVASGKITVAYRRWAEPRVVEGRVYRTNAGRIEIDSIRQVNPELIADTDADLALADRQNARDVRRRLRGDESLPTFLIRFHLVEGPDPRDELATQTSLSEAELADLQERLDRFDQLSNHGPWTLQTLQLIETTPAVRAAELAASVGRETAPFKLDVRKLKNLGLTYSLEVGYRITPRGAAYLDATRSE</sequence>
<dbReference type="RefSeq" id="WP_141858887.1">
    <property type="nucleotide sequence ID" value="NZ_BAAAKA010000005.1"/>
</dbReference>
<reference evidence="1 2" key="1">
    <citation type="submission" date="2019-06" db="EMBL/GenBank/DDBJ databases">
        <title>Sequencing the genomes of 1000 actinobacteria strains.</title>
        <authorList>
            <person name="Klenk H.-P."/>
        </authorList>
    </citation>
    <scope>NUCLEOTIDE SEQUENCE [LARGE SCALE GENOMIC DNA]</scope>
    <source>
        <strain evidence="1 2">DSM 17305</strain>
    </source>
</reference>
<evidence type="ECO:0000313" key="1">
    <source>
        <dbReference type="EMBL" id="TQJ11987.1"/>
    </source>
</evidence>
<dbReference type="AlphaFoldDB" id="A0A542E9I3"/>
<keyword evidence="2" id="KW-1185">Reference proteome</keyword>
<protein>
    <recommendedName>
        <fullName evidence="3">ASCH domain-containing protein</fullName>
    </recommendedName>
</protein>
<dbReference type="OrthoDB" id="121143at2"/>
<proteinExistence type="predicted"/>
<dbReference type="Proteomes" id="UP000316298">
    <property type="component" value="Unassembled WGS sequence"/>
</dbReference>
<gene>
    <name evidence="1" type="ORF">FB475_4913</name>
</gene>
<accession>A0A542E9I3</accession>
<name>A0A542E9I3_9ACTN</name>
<comment type="caution">
    <text evidence="1">The sequence shown here is derived from an EMBL/GenBank/DDBJ whole genome shotgun (WGS) entry which is preliminary data.</text>
</comment>
<dbReference type="EMBL" id="VFMM01000002">
    <property type="protein sequence ID" value="TQJ11987.1"/>
    <property type="molecule type" value="Genomic_DNA"/>
</dbReference>
<organism evidence="1 2">
    <name type="scientific">Kribbella jejuensis</name>
    <dbReference type="NCBI Taxonomy" id="236068"/>
    <lineage>
        <taxon>Bacteria</taxon>
        <taxon>Bacillati</taxon>
        <taxon>Actinomycetota</taxon>
        <taxon>Actinomycetes</taxon>
        <taxon>Propionibacteriales</taxon>
        <taxon>Kribbellaceae</taxon>
        <taxon>Kribbella</taxon>
    </lineage>
</organism>
<evidence type="ECO:0008006" key="3">
    <source>
        <dbReference type="Google" id="ProtNLM"/>
    </source>
</evidence>